<dbReference type="STRING" id="759272.G0SDM1"/>
<dbReference type="GO" id="GO:0005737">
    <property type="term" value="C:cytoplasm"/>
    <property type="evidence" value="ECO:0007669"/>
    <property type="project" value="TreeGrafter"/>
</dbReference>
<dbReference type="SUPFAM" id="SSF53383">
    <property type="entry name" value="PLP-dependent transferases"/>
    <property type="match status" value="1"/>
</dbReference>
<dbReference type="eggNOG" id="KOG0629">
    <property type="taxonomic scope" value="Eukaryota"/>
</dbReference>
<keyword evidence="9" id="KW-1185">Reference proteome</keyword>
<dbReference type="AlphaFoldDB" id="G0SDM1"/>
<feature type="region of interest" description="Disordered" evidence="7">
    <location>
        <begin position="27"/>
        <end position="51"/>
    </location>
</feature>
<dbReference type="GO" id="GO:0030170">
    <property type="term" value="F:pyridoxal phosphate binding"/>
    <property type="evidence" value="ECO:0007669"/>
    <property type="project" value="InterPro"/>
</dbReference>
<evidence type="ECO:0000313" key="8">
    <source>
        <dbReference type="EMBL" id="EGS18622.1"/>
    </source>
</evidence>
<dbReference type="OrthoDB" id="2161780at2759"/>
<evidence type="ECO:0000256" key="4">
    <source>
        <dbReference type="ARBA" id="ARBA00023239"/>
    </source>
</evidence>
<feature type="modified residue" description="N6-(pyridoxal phosphate)lysine" evidence="5">
    <location>
        <position position="364"/>
    </location>
</feature>
<dbReference type="GeneID" id="18259265"/>
<dbReference type="InterPro" id="IPR002129">
    <property type="entry name" value="PyrdxlP-dep_de-COase"/>
</dbReference>
<comment type="cofactor">
    <cofactor evidence="1 5 6">
        <name>pyridoxal 5'-phosphate</name>
        <dbReference type="ChEBI" id="CHEBI:597326"/>
    </cofactor>
</comment>
<dbReference type="PANTHER" id="PTHR11999:SF165">
    <property type="entry name" value="DECARBOXYLASE, PUTATIVE (AFU_ORTHOLOGUE AFUA_2G04980)-RELATED"/>
    <property type="match status" value="1"/>
</dbReference>
<protein>
    <submittedName>
        <fullName evidence="8">Uncharacterized protein</fullName>
    </submittedName>
</protein>
<dbReference type="InterPro" id="IPR015421">
    <property type="entry name" value="PyrdxlP-dep_Trfase_major"/>
</dbReference>
<sequence>MTDQTTSPPTPTADFLLTAYTRFRKALTNPSTTPGTPILSNANPSNNTNNDIPILPSPQALTANLLLRLPSRTDLDYLSPRGPEKTHEHILNDILPSLNRQSLSPRYFGFVTGGVLPIAEAADNIVSGVDQNVQVHFPISEGGMVHSASTYVEGAALQMVVDLLELEPKDVTGEVWKGRTFTTGATASNILGLACAREGAIARRLGGSKGEELSVADLGVLEACRRAGVRGFAVLGSMPHSSVLKAASLVGFGRESVKNVGMEGQPWRLDLEKLEEELERKQKEGIACVVVVGAGEVNTGRFGTGVLDMPKVRSLADRYGAWVHVDGAFGLFARALPKEEEFLALHAQVAGLELADSIAADGHKLLNVPYDNGIFLTRHLSILTQVFRNTNAAYLVASPSQGVDPTVAIPSPLNIGLENSRRFRALPVYAVLLSEGRQGIEAMLSRMVRLARIIAAFVRDSSHYELLPEGNDDAAALENTFMIVLFKARDKKLNEELVDRINRTGKVFVSGTMWEGRKAARIAVASWQVDVERDAAVVKEVLTAVAEGRESELSL</sequence>
<comment type="similarity">
    <text evidence="2 6">Belongs to the group II decarboxylase family.</text>
</comment>
<name>G0SDM1_CHATD</name>
<gene>
    <name evidence="8" type="ORF">CTHT_0052270</name>
</gene>
<evidence type="ECO:0000256" key="3">
    <source>
        <dbReference type="ARBA" id="ARBA00022898"/>
    </source>
</evidence>
<evidence type="ECO:0000256" key="7">
    <source>
        <dbReference type="SAM" id="MobiDB-lite"/>
    </source>
</evidence>
<dbReference type="Gene3D" id="3.40.640.10">
    <property type="entry name" value="Type I PLP-dependent aspartate aminotransferase-like (Major domain)"/>
    <property type="match status" value="1"/>
</dbReference>
<keyword evidence="4 6" id="KW-0456">Lyase</keyword>
<feature type="compositionally biased region" description="Polar residues" evidence="7">
    <location>
        <begin position="28"/>
        <end position="40"/>
    </location>
</feature>
<evidence type="ECO:0000256" key="2">
    <source>
        <dbReference type="ARBA" id="ARBA00009533"/>
    </source>
</evidence>
<dbReference type="InterPro" id="IPR015422">
    <property type="entry name" value="PyrdxlP-dep_Trfase_small"/>
</dbReference>
<dbReference type="Gene3D" id="3.90.1150.10">
    <property type="entry name" value="Aspartate Aminotransferase, domain 1"/>
    <property type="match status" value="1"/>
</dbReference>
<dbReference type="InterPro" id="IPR010977">
    <property type="entry name" value="Aromatic_deC"/>
</dbReference>
<dbReference type="HOGENOM" id="CLU_011856_6_2_1"/>
<dbReference type="RefSeq" id="XP_006695567.1">
    <property type="nucleotide sequence ID" value="XM_006695504.1"/>
</dbReference>
<dbReference type="GO" id="GO:0016831">
    <property type="term" value="F:carboxy-lyase activity"/>
    <property type="evidence" value="ECO:0007669"/>
    <property type="project" value="TreeGrafter"/>
</dbReference>
<dbReference type="PANTHER" id="PTHR11999">
    <property type="entry name" value="GROUP II PYRIDOXAL-5-PHOSPHATE DECARBOXYLASE"/>
    <property type="match status" value="1"/>
</dbReference>
<evidence type="ECO:0000313" key="9">
    <source>
        <dbReference type="Proteomes" id="UP000008066"/>
    </source>
</evidence>
<dbReference type="OMA" id="SWATDAH"/>
<evidence type="ECO:0000256" key="1">
    <source>
        <dbReference type="ARBA" id="ARBA00001933"/>
    </source>
</evidence>
<accession>G0SDM1</accession>
<keyword evidence="3 5" id="KW-0663">Pyridoxal phosphate</keyword>
<evidence type="ECO:0000256" key="6">
    <source>
        <dbReference type="RuleBase" id="RU000382"/>
    </source>
</evidence>
<dbReference type="GO" id="GO:0019752">
    <property type="term" value="P:carboxylic acid metabolic process"/>
    <property type="evidence" value="ECO:0007669"/>
    <property type="project" value="InterPro"/>
</dbReference>
<feature type="compositionally biased region" description="Low complexity" evidence="7">
    <location>
        <begin position="41"/>
        <end position="50"/>
    </location>
</feature>
<proteinExistence type="inferred from homology"/>
<dbReference type="KEGG" id="cthr:CTHT_0052270"/>
<reference evidence="8 9" key="1">
    <citation type="journal article" date="2011" name="Cell">
        <title>Insight into structure and assembly of the nuclear pore complex by utilizing the genome of a eukaryotic thermophile.</title>
        <authorList>
            <person name="Amlacher S."/>
            <person name="Sarges P."/>
            <person name="Flemming D."/>
            <person name="van Noort V."/>
            <person name="Kunze R."/>
            <person name="Devos D.P."/>
            <person name="Arumugam M."/>
            <person name="Bork P."/>
            <person name="Hurt E."/>
        </authorList>
    </citation>
    <scope>NUCLEOTIDE SEQUENCE [LARGE SCALE GENOMIC DNA]</scope>
    <source>
        <strain evidence="9">DSM 1495 / CBS 144.50 / IMI 039719</strain>
    </source>
</reference>
<dbReference type="Pfam" id="PF00282">
    <property type="entry name" value="Pyridoxal_deC"/>
    <property type="match status" value="1"/>
</dbReference>
<organism evidence="9">
    <name type="scientific">Chaetomium thermophilum (strain DSM 1495 / CBS 144.50 / IMI 039719)</name>
    <name type="common">Thermochaetoides thermophila</name>
    <dbReference type="NCBI Taxonomy" id="759272"/>
    <lineage>
        <taxon>Eukaryota</taxon>
        <taxon>Fungi</taxon>
        <taxon>Dikarya</taxon>
        <taxon>Ascomycota</taxon>
        <taxon>Pezizomycotina</taxon>
        <taxon>Sordariomycetes</taxon>
        <taxon>Sordariomycetidae</taxon>
        <taxon>Sordariales</taxon>
        <taxon>Chaetomiaceae</taxon>
        <taxon>Thermochaetoides</taxon>
    </lineage>
</organism>
<evidence type="ECO:0000256" key="5">
    <source>
        <dbReference type="PIRSR" id="PIRSR602129-50"/>
    </source>
</evidence>
<dbReference type="EMBL" id="GL988045">
    <property type="protein sequence ID" value="EGS18622.1"/>
    <property type="molecule type" value="Genomic_DNA"/>
</dbReference>
<dbReference type="Proteomes" id="UP000008066">
    <property type="component" value="Unassembled WGS sequence"/>
</dbReference>
<dbReference type="InterPro" id="IPR015424">
    <property type="entry name" value="PyrdxlP-dep_Trfase"/>
</dbReference>